<dbReference type="InterPro" id="IPR036397">
    <property type="entry name" value="RNaseH_sf"/>
</dbReference>
<dbReference type="AlphaFoldDB" id="F2U4E3"/>
<keyword evidence="1" id="KW-0862">Zinc</keyword>
<dbReference type="GeneID" id="16076332"/>
<evidence type="ECO:0000259" key="3">
    <source>
        <dbReference type="PROSITE" id="PS50158"/>
    </source>
</evidence>
<evidence type="ECO:0000256" key="1">
    <source>
        <dbReference type="PROSITE-ProRule" id="PRU00047"/>
    </source>
</evidence>
<dbReference type="GO" id="GO:0008270">
    <property type="term" value="F:zinc ion binding"/>
    <property type="evidence" value="ECO:0007669"/>
    <property type="project" value="UniProtKB-KW"/>
</dbReference>
<dbReference type="Proteomes" id="UP000007799">
    <property type="component" value="Unassembled WGS sequence"/>
</dbReference>
<dbReference type="PANTHER" id="PTHR33939">
    <property type="entry name" value="PROTEIN CBG22215"/>
    <property type="match status" value="1"/>
</dbReference>
<dbReference type="InterPro" id="IPR036875">
    <property type="entry name" value="Znf_CCHC_sf"/>
</dbReference>
<dbReference type="InterPro" id="IPR001878">
    <property type="entry name" value="Znf_CCHC"/>
</dbReference>
<feature type="compositionally biased region" description="Polar residues" evidence="2">
    <location>
        <begin position="373"/>
        <end position="382"/>
    </location>
</feature>
<reference evidence="4" key="1">
    <citation type="submission" date="2009-08" db="EMBL/GenBank/DDBJ databases">
        <title>Annotation of Salpingoeca rosetta.</title>
        <authorList>
            <consortium name="The Broad Institute Genome Sequencing Platform"/>
            <person name="Russ C."/>
            <person name="Cuomo C."/>
            <person name="Burger G."/>
            <person name="Gray M.W."/>
            <person name="Holland P.W.H."/>
            <person name="King N."/>
            <person name="Lang F.B.F."/>
            <person name="Roger A.J."/>
            <person name="Ruiz-Trillo I."/>
            <person name="Young S.K."/>
            <person name="Zeng Q."/>
            <person name="Gargeya S."/>
            <person name="Alvarado L."/>
            <person name="Berlin A."/>
            <person name="Chapman S.B."/>
            <person name="Chen Z."/>
            <person name="Freedman E."/>
            <person name="Gellesch M."/>
            <person name="Goldberg J."/>
            <person name="Griggs A."/>
            <person name="Gujja S."/>
            <person name="Heilman E."/>
            <person name="Heiman D."/>
            <person name="Howarth C."/>
            <person name="Mehta T."/>
            <person name="Neiman D."/>
            <person name="Pearson M."/>
            <person name="Roberts A."/>
            <person name="Saif S."/>
            <person name="Shea T."/>
            <person name="Shenoy N."/>
            <person name="Sisk P."/>
            <person name="Stolte C."/>
            <person name="Sykes S."/>
            <person name="White J."/>
            <person name="Yandava C."/>
            <person name="Haas B."/>
            <person name="Nusbaum C."/>
            <person name="Birren B."/>
        </authorList>
    </citation>
    <scope>NUCLEOTIDE SEQUENCE [LARGE SCALE GENOMIC DNA]</scope>
    <source>
        <strain evidence="4">ATCC 50818</strain>
    </source>
</reference>
<dbReference type="OrthoDB" id="6618660at2759"/>
<feature type="compositionally biased region" description="Basic residues" evidence="2">
    <location>
        <begin position="383"/>
        <end position="395"/>
    </location>
</feature>
<dbReference type="EMBL" id="GL832961">
    <property type="protein sequence ID" value="EGD82509.1"/>
    <property type="molecule type" value="Genomic_DNA"/>
</dbReference>
<sequence>MSSDEEFVPDEADMVLLRDDDDGDEEGDEEGHEEPPTKRAMQRTRKSAPKPKPKPGTKQHTTTQKLAKVRAHLKDLRGQRGLTERETLTLLHVYIELKLKHEMNRGKSNGEPSDGPVDQRVAELLGIGLSTVRRKYALLNKLFEEHGVDGLERLFVENRRGKNTKLPTRVPTTKRVLRQVRDFVQMQTEAGQRVTAVQVFKFLRQHGHVDVQPSFLGDDDDEQDKAAALRSVQRFLQRAGYLRRKKHVVQGKLKHARLLVKYLKELDANRQLSPAQRLREVYLDESYVDNNNSNNDQGSHRKTNRGRRYCFALAVQGPDPRTCVDGDHDDRALAGPVPNSPWIFDPSSGPQRERQQRHGKQQQQQQRQQLQQHGNMPQQSSRKCGRCKQPGHTRRTCPVADDDLPQQQQQPKQRRARSKAQRGAFHTGDYHKAFNAQNFLGWFKEALLPNLHQPSLIIMDNAAYHRTLPADTPVPEQMNKADVIAALQARGVAVSETDFASELRLRLQQWVNDNVQPEVVQLAAAQGHRVLFSPPSYSDLNPMEVVLALIKGNVARRGKTTATSATSTIDVGGCLEEEIQQLAQDRGQYRKDGKTRVQAIIDSVDTQLERQRRILDEREQDEHEDEHEGEDEGEDEEEKEGEEGDKAMEGLMVDLAVFAFL</sequence>
<keyword evidence="5" id="KW-1185">Reference proteome</keyword>
<feature type="region of interest" description="Disordered" evidence="2">
    <location>
        <begin position="615"/>
        <end position="649"/>
    </location>
</feature>
<keyword evidence="1" id="KW-0479">Metal-binding</keyword>
<feature type="domain" description="CCHC-type" evidence="3">
    <location>
        <begin position="382"/>
        <end position="398"/>
    </location>
</feature>
<gene>
    <name evidence="4" type="ORF">PTSG_03158</name>
</gene>
<dbReference type="Gene3D" id="3.30.420.10">
    <property type="entry name" value="Ribonuclease H-like superfamily/Ribonuclease H"/>
    <property type="match status" value="1"/>
</dbReference>
<accession>F2U4E3</accession>
<evidence type="ECO:0000313" key="4">
    <source>
        <dbReference type="EMBL" id="EGD82509.1"/>
    </source>
</evidence>
<name>F2U4E3_SALR5</name>
<dbReference type="InParanoid" id="F2U4E3"/>
<dbReference type="SUPFAM" id="SSF57756">
    <property type="entry name" value="Retrovirus zinc finger-like domains"/>
    <property type="match status" value="1"/>
</dbReference>
<protein>
    <recommendedName>
        <fullName evidence="3">CCHC-type domain-containing protein</fullName>
    </recommendedName>
</protein>
<dbReference type="PANTHER" id="PTHR33939:SF1">
    <property type="entry name" value="DUF4371 DOMAIN-CONTAINING PROTEIN"/>
    <property type="match status" value="1"/>
</dbReference>
<feature type="compositionally biased region" description="Low complexity" evidence="2">
    <location>
        <begin position="361"/>
        <end position="372"/>
    </location>
</feature>
<feature type="compositionally biased region" description="Basic and acidic residues" evidence="2">
    <location>
        <begin position="322"/>
        <end position="332"/>
    </location>
</feature>
<feature type="compositionally biased region" description="Acidic residues" evidence="2">
    <location>
        <begin position="1"/>
        <end position="32"/>
    </location>
</feature>
<feature type="region of interest" description="Disordered" evidence="2">
    <location>
        <begin position="1"/>
        <end position="67"/>
    </location>
</feature>
<evidence type="ECO:0000256" key="2">
    <source>
        <dbReference type="SAM" id="MobiDB-lite"/>
    </source>
</evidence>
<proteinExistence type="predicted"/>
<feature type="compositionally biased region" description="Acidic residues" evidence="2">
    <location>
        <begin position="622"/>
        <end position="643"/>
    </location>
</feature>
<dbReference type="KEGG" id="sre:PTSG_03158"/>
<dbReference type="PROSITE" id="PS50158">
    <property type="entry name" value="ZF_CCHC"/>
    <property type="match status" value="1"/>
</dbReference>
<feature type="region of interest" description="Disordered" evidence="2">
    <location>
        <begin position="320"/>
        <end position="424"/>
    </location>
</feature>
<organism evidence="5">
    <name type="scientific">Salpingoeca rosetta (strain ATCC 50818 / BSB-021)</name>
    <dbReference type="NCBI Taxonomy" id="946362"/>
    <lineage>
        <taxon>Eukaryota</taxon>
        <taxon>Choanoflagellata</taxon>
        <taxon>Craspedida</taxon>
        <taxon>Salpingoecidae</taxon>
        <taxon>Salpingoeca</taxon>
    </lineage>
</organism>
<evidence type="ECO:0000313" key="5">
    <source>
        <dbReference type="Proteomes" id="UP000007799"/>
    </source>
</evidence>
<dbReference type="GO" id="GO:0003676">
    <property type="term" value="F:nucleic acid binding"/>
    <property type="evidence" value="ECO:0007669"/>
    <property type="project" value="InterPro"/>
</dbReference>
<keyword evidence="1" id="KW-0863">Zinc-finger</keyword>
<feature type="compositionally biased region" description="Basic residues" evidence="2">
    <location>
        <begin position="40"/>
        <end position="57"/>
    </location>
</feature>
<dbReference type="RefSeq" id="XP_004995745.1">
    <property type="nucleotide sequence ID" value="XM_004995688.1"/>
</dbReference>